<dbReference type="AlphaFoldDB" id="A0A0G4Q7U3"/>
<organism evidence="5 6">
    <name type="scientific">Proteus penneri</name>
    <dbReference type="NCBI Taxonomy" id="102862"/>
    <lineage>
        <taxon>Bacteria</taxon>
        <taxon>Pseudomonadati</taxon>
        <taxon>Pseudomonadota</taxon>
        <taxon>Gammaproteobacteria</taxon>
        <taxon>Enterobacterales</taxon>
        <taxon>Morganellaceae</taxon>
        <taxon>Proteus</taxon>
    </lineage>
</organism>
<protein>
    <submittedName>
        <fullName evidence="5">Right origin-binding protein</fullName>
    </submittedName>
</protein>
<name>A0A0G4Q7U3_9GAMM</name>
<evidence type="ECO:0000313" key="5">
    <source>
        <dbReference type="EMBL" id="CRL61983.1"/>
    </source>
</evidence>
<evidence type="ECO:0000256" key="3">
    <source>
        <dbReference type="ARBA" id="ARBA00023163"/>
    </source>
</evidence>
<dbReference type="InterPro" id="IPR020449">
    <property type="entry name" value="Tscrpt_reg_AraC-type_HTH"/>
</dbReference>
<dbReference type="EMBL" id="CVRY01000003">
    <property type="protein sequence ID" value="CRL61983.1"/>
    <property type="molecule type" value="Genomic_DNA"/>
</dbReference>
<proteinExistence type="predicted"/>
<dbReference type="Gene3D" id="1.10.10.60">
    <property type="entry name" value="Homeodomain-like"/>
    <property type="match status" value="2"/>
</dbReference>
<dbReference type="PROSITE" id="PS00041">
    <property type="entry name" value="HTH_ARAC_FAMILY_1"/>
    <property type="match status" value="1"/>
</dbReference>
<dbReference type="InterPro" id="IPR011256">
    <property type="entry name" value="Reg_factor_effector_dom_sf"/>
</dbReference>
<sequence>MDQTNIIRDLLAWLDSNLDKPLSLDNVATKAGYSKWHLQRMFKEVTGQAIGSYIRSRRLSRAAVALRLTSRPILDIALQYRFDSQQTFTRAFKKQFNRTPALYRRTAEWCAVGICPPITLDPQKLPKWEFVQLPEKKLIGIEQTCSHTLEQWAEACSDMRQTFWRYYMSKINAVPHQVYGLHHAQHSDEHEDEQRVLYTTAVEPDYATFIEDDAAHEVSLAGGDYIRFDFEGEAKRGAMQEFLFLIYGVCLPKMGLTRRKGYDVEKYYLKNVRYSNEMVTEPQDHIERFEYYIPIKREDVMA</sequence>
<keyword evidence="3" id="KW-0804">Transcription</keyword>
<dbReference type="Proteomes" id="UP000183920">
    <property type="component" value="Unassembled WGS sequence"/>
</dbReference>
<dbReference type="InterPro" id="IPR018062">
    <property type="entry name" value="HTH_AraC-typ_CS"/>
</dbReference>
<dbReference type="InterPro" id="IPR009057">
    <property type="entry name" value="Homeodomain-like_sf"/>
</dbReference>
<dbReference type="SUPFAM" id="SSF46689">
    <property type="entry name" value="Homeodomain-like"/>
    <property type="match status" value="2"/>
</dbReference>
<accession>A0A0G4Q7U3</accession>
<reference evidence="6" key="1">
    <citation type="submission" date="2015-06" db="EMBL/GenBank/DDBJ databases">
        <authorList>
            <person name="Urmite Genomes"/>
        </authorList>
    </citation>
    <scope>NUCLEOTIDE SEQUENCE [LARGE SCALE GENOMIC DNA]</scope>
    <source>
        <strain evidence="6">CSUR P1867</strain>
    </source>
</reference>
<keyword evidence="1" id="KW-0805">Transcription regulation</keyword>
<dbReference type="NCBIfam" id="NF012228">
    <property type="entry name" value="RobA_TF"/>
    <property type="match status" value="1"/>
</dbReference>
<dbReference type="SUPFAM" id="SSF55136">
    <property type="entry name" value="Probable bacterial effector-binding domain"/>
    <property type="match status" value="1"/>
</dbReference>
<dbReference type="InterPro" id="IPR050959">
    <property type="entry name" value="MarA-like"/>
</dbReference>
<dbReference type="GO" id="GO:0043565">
    <property type="term" value="F:sequence-specific DNA binding"/>
    <property type="evidence" value="ECO:0007669"/>
    <property type="project" value="InterPro"/>
</dbReference>
<dbReference type="NCBIfam" id="NF011701">
    <property type="entry name" value="PRK15121.1"/>
    <property type="match status" value="1"/>
</dbReference>
<evidence type="ECO:0000259" key="4">
    <source>
        <dbReference type="PROSITE" id="PS01124"/>
    </source>
</evidence>
<dbReference type="InterPro" id="IPR058147">
    <property type="entry name" value="Rob"/>
</dbReference>
<gene>
    <name evidence="5" type="primary">rob_5</name>
    <name evidence="5" type="ORF">BN1804_01747</name>
</gene>
<evidence type="ECO:0000313" key="6">
    <source>
        <dbReference type="Proteomes" id="UP000183920"/>
    </source>
</evidence>
<dbReference type="PANTHER" id="PTHR47504">
    <property type="entry name" value="RIGHT ORIGIN-BINDING PROTEIN"/>
    <property type="match status" value="1"/>
</dbReference>
<dbReference type="FunFam" id="1.10.10.60:FF:000030">
    <property type="entry name" value="DNA-binding transcriptional regulator SoxS"/>
    <property type="match status" value="1"/>
</dbReference>
<dbReference type="Pfam" id="PF06445">
    <property type="entry name" value="GyrI-like"/>
    <property type="match status" value="1"/>
</dbReference>
<feature type="domain" description="HTH araC/xylS-type" evidence="4">
    <location>
        <begin position="8"/>
        <end position="106"/>
    </location>
</feature>
<dbReference type="PRINTS" id="PR00032">
    <property type="entry name" value="HTHARAC"/>
</dbReference>
<dbReference type="PANTHER" id="PTHR47504:SF5">
    <property type="entry name" value="RIGHT ORIGIN-BINDING PROTEIN"/>
    <property type="match status" value="1"/>
</dbReference>
<evidence type="ECO:0000256" key="1">
    <source>
        <dbReference type="ARBA" id="ARBA00023015"/>
    </source>
</evidence>
<dbReference type="Pfam" id="PF12833">
    <property type="entry name" value="HTH_18"/>
    <property type="match status" value="1"/>
</dbReference>
<dbReference type="RefSeq" id="WP_072063738.1">
    <property type="nucleotide sequence ID" value="NZ_CVRY01000003.1"/>
</dbReference>
<dbReference type="InterPro" id="IPR010499">
    <property type="entry name" value="AraC_E-bd"/>
</dbReference>
<dbReference type="SMART" id="SM00871">
    <property type="entry name" value="AraC_E_bind"/>
    <property type="match status" value="1"/>
</dbReference>
<dbReference type="InterPro" id="IPR018060">
    <property type="entry name" value="HTH_AraC"/>
</dbReference>
<dbReference type="SMART" id="SM00342">
    <property type="entry name" value="HTH_ARAC"/>
    <property type="match status" value="1"/>
</dbReference>
<evidence type="ECO:0000256" key="2">
    <source>
        <dbReference type="ARBA" id="ARBA00023125"/>
    </source>
</evidence>
<keyword evidence="2" id="KW-0238">DNA-binding</keyword>
<dbReference type="PROSITE" id="PS01124">
    <property type="entry name" value="HTH_ARAC_FAMILY_2"/>
    <property type="match status" value="1"/>
</dbReference>
<dbReference type="Gene3D" id="3.20.80.10">
    <property type="entry name" value="Regulatory factor, effector binding domain"/>
    <property type="match status" value="1"/>
</dbReference>
<dbReference type="GO" id="GO:0003700">
    <property type="term" value="F:DNA-binding transcription factor activity"/>
    <property type="evidence" value="ECO:0007669"/>
    <property type="project" value="InterPro"/>
</dbReference>
<dbReference type="InterPro" id="IPR029442">
    <property type="entry name" value="GyrI-like"/>
</dbReference>